<name>A0A9P9J1N3_9PLEO</name>
<organism evidence="1 2">
    <name type="scientific">Dendryphion nanum</name>
    <dbReference type="NCBI Taxonomy" id="256645"/>
    <lineage>
        <taxon>Eukaryota</taxon>
        <taxon>Fungi</taxon>
        <taxon>Dikarya</taxon>
        <taxon>Ascomycota</taxon>
        <taxon>Pezizomycotina</taxon>
        <taxon>Dothideomycetes</taxon>
        <taxon>Pleosporomycetidae</taxon>
        <taxon>Pleosporales</taxon>
        <taxon>Torulaceae</taxon>
        <taxon>Dendryphion</taxon>
    </lineage>
</organism>
<reference evidence="1" key="1">
    <citation type="journal article" date="2021" name="Nat. Commun.">
        <title>Genetic determinants of endophytism in the Arabidopsis root mycobiome.</title>
        <authorList>
            <person name="Mesny F."/>
            <person name="Miyauchi S."/>
            <person name="Thiergart T."/>
            <person name="Pickel B."/>
            <person name="Atanasova L."/>
            <person name="Karlsson M."/>
            <person name="Huettel B."/>
            <person name="Barry K.W."/>
            <person name="Haridas S."/>
            <person name="Chen C."/>
            <person name="Bauer D."/>
            <person name="Andreopoulos W."/>
            <person name="Pangilinan J."/>
            <person name="LaButti K."/>
            <person name="Riley R."/>
            <person name="Lipzen A."/>
            <person name="Clum A."/>
            <person name="Drula E."/>
            <person name="Henrissat B."/>
            <person name="Kohler A."/>
            <person name="Grigoriev I.V."/>
            <person name="Martin F.M."/>
            <person name="Hacquard S."/>
        </authorList>
    </citation>
    <scope>NUCLEOTIDE SEQUENCE</scope>
    <source>
        <strain evidence="1">MPI-CAGE-CH-0243</strain>
    </source>
</reference>
<dbReference type="Proteomes" id="UP000700596">
    <property type="component" value="Unassembled WGS sequence"/>
</dbReference>
<proteinExistence type="predicted"/>
<evidence type="ECO:0000313" key="1">
    <source>
        <dbReference type="EMBL" id="KAH7138124.1"/>
    </source>
</evidence>
<accession>A0A9P9J1N3</accession>
<sequence>MHYEWVLVSLPFAYLHSEAKRGCTPSLSCTSISCAIGTTPINTSIMQLLLQTYHSCLMTYVNATRASVSMSIQSIDWASETRYIFLAVLFGGVLIPLSIQYLTNACSFALPGWMDRLGEWVVGKFGGGNGRGGDEEKGKRGMEGIRSGIVCGLRAYKRWEGDDDVEEEEEEEEQKEM</sequence>
<evidence type="ECO:0000313" key="2">
    <source>
        <dbReference type="Proteomes" id="UP000700596"/>
    </source>
</evidence>
<gene>
    <name evidence="1" type="ORF">B0J11DRAFT_587198</name>
</gene>
<comment type="caution">
    <text evidence="1">The sequence shown here is derived from an EMBL/GenBank/DDBJ whole genome shotgun (WGS) entry which is preliminary data.</text>
</comment>
<dbReference type="EMBL" id="JAGMWT010000001">
    <property type="protein sequence ID" value="KAH7138124.1"/>
    <property type="molecule type" value="Genomic_DNA"/>
</dbReference>
<protein>
    <submittedName>
        <fullName evidence="1">Uncharacterized protein</fullName>
    </submittedName>
</protein>
<dbReference type="AlphaFoldDB" id="A0A9P9J1N3"/>
<keyword evidence="2" id="KW-1185">Reference proteome</keyword>